<accession>A0ABQ3N785</accession>
<dbReference type="PROSITE" id="PS00893">
    <property type="entry name" value="NUDIX_BOX"/>
    <property type="match status" value="1"/>
</dbReference>
<evidence type="ECO:0000256" key="2">
    <source>
        <dbReference type="ARBA" id="ARBA00022801"/>
    </source>
</evidence>
<dbReference type="Proteomes" id="UP000637074">
    <property type="component" value="Unassembled WGS sequence"/>
</dbReference>
<comment type="caution">
    <text evidence="4">The sequence shown here is derived from an EMBL/GenBank/DDBJ whole genome shotgun (WGS) entry which is preliminary data.</text>
</comment>
<keyword evidence="5" id="KW-1185">Reference proteome</keyword>
<dbReference type="RefSeq" id="WP_191274157.1">
    <property type="nucleotide sequence ID" value="NZ_BNDS01000012.1"/>
</dbReference>
<dbReference type="PANTHER" id="PTHR43046">
    <property type="entry name" value="GDP-MANNOSE MANNOSYL HYDROLASE"/>
    <property type="match status" value="1"/>
</dbReference>
<evidence type="ECO:0000259" key="3">
    <source>
        <dbReference type="PROSITE" id="PS51462"/>
    </source>
</evidence>
<dbReference type="Gene3D" id="3.90.79.10">
    <property type="entry name" value="Nucleoside Triphosphate Pyrophosphohydrolase"/>
    <property type="match status" value="1"/>
</dbReference>
<evidence type="ECO:0000256" key="1">
    <source>
        <dbReference type="ARBA" id="ARBA00001946"/>
    </source>
</evidence>
<comment type="cofactor">
    <cofactor evidence="1">
        <name>Mg(2+)</name>
        <dbReference type="ChEBI" id="CHEBI:18420"/>
    </cofactor>
</comment>
<sequence>MTILVSKKGNVFLDFLKINEEELNDYVTDAPLTHSLVVAKYQEKYLLMFNKWRQNWELAGGIIDEGETPRECAIRELLEETNQSIKQLSFKGLMKFQLKPDDRIEYGALYSGEIEDLNAFKENEEAEQIVFWDRVSSIGYIDEIDEKLLEYY</sequence>
<dbReference type="Pfam" id="PF00293">
    <property type="entry name" value="NUDIX"/>
    <property type="match status" value="1"/>
</dbReference>
<dbReference type="PROSITE" id="PS51462">
    <property type="entry name" value="NUDIX"/>
    <property type="match status" value="1"/>
</dbReference>
<dbReference type="InterPro" id="IPR000086">
    <property type="entry name" value="NUDIX_hydrolase_dom"/>
</dbReference>
<reference evidence="4 5" key="1">
    <citation type="journal article" date="2022" name="Int. J. Syst. Evol. Microbiol.">
        <title>Neobacillus kokaensis sp. nov., isolated from soil.</title>
        <authorList>
            <person name="Yuki K."/>
            <person name="Matsubara H."/>
            <person name="Yamaguchi S."/>
        </authorList>
    </citation>
    <scope>NUCLEOTIDE SEQUENCE [LARGE SCALE GENOMIC DNA]</scope>
    <source>
        <strain evidence="4 5">LOB 377</strain>
    </source>
</reference>
<dbReference type="PANTHER" id="PTHR43046:SF2">
    <property type="entry name" value="8-OXO-DGTP DIPHOSPHATASE-RELATED"/>
    <property type="match status" value="1"/>
</dbReference>
<gene>
    <name evidence="4" type="ORF">AM1BK_30000</name>
</gene>
<evidence type="ECO:0000313" key="5">
    <source>
        <dbReference type="Proteomes" id="UP000637074"/>
    </source>
</evidence>
<feature type="domain" description="Nudix hydrolase" evidence="3">
    <location>
        <begin position="31"/>
        <end position="152"/>
    </location>
</feature>
<organism evidence="4 5">
    <name type="scientific">Neobacillus kokaensis</name>
    <dbReference type="NCBI Taxonomy" id="2759023"/>
    <lineage>
        <taxon>Bacteria</taxon>
        <taxon>Bacillati</taxon>
        <taxon>Bacillota</taxon>
        <taxon>Bacilli</taxon>
        <taxon>Bacillales</taxon>
        <taxon>Bacillaceae</taxon>
        <taxon>Neobacillus</taxon>
    </lineage>
</organism>
<protein>
    <recommendedName>
        <fullName evidence="3">Nudix hydrolase domain-containing protein</fullName>
    </recommendedName>
</protein>
<dbReference type="InterPro" id="IPR020084">
    <property type="entry name" value="NUDIX_hydrolase_CS"/>
</dbReference>
<name>A0ABQ3N785_9BACI</name>
<dbReference type="SUPFAM" id="SSF55811">
    <property type="entry name" value="Nudix"/>
    <property type="match status" value="1"/>
</dbReference>
<keyword evidence="2" id="KW-0378">Hydrolase</keyword>
<evidence type="ECO:0000313" key="4">
    <source>
        <dbReference type="EMBL" id="GHH99457.1"/>
    </source>
</evidence>
<dbReference type="EMBL" id="BNDS01000012">
    <property type="protein sequence ID" value="GHH99457.1"/>
    <property type="molecule type" value="Genomic_DNA"/>
</dbReference>
<proteinExistence type="predicted"/>
<dbReference type="InterPro" id="IPR015797">
    <property type="entry name" value="NUDIX_hydrolase-like_dom_sf"/>
</dbReference>